<evidence type="ECO:0000256" key="1">
    <source>
        <dbReference type="SAM" id="Coils"/>
    </source>
</evidence>
<feature type="compositionally biased region" description="Basic and acidic residues" evidence="2">
    <location>
        <begin position="177"/>
        <end position="228"/>
    </location>
</feature>
<evidence type="ECO:0000256" key="2">
    <source>
        <dbReference type="SAM" id="MobiDB-lite"/>
    </source>
</evidence>
<keyword evidence="4" id="KW-1185">Reference proteome</keyword>
<dbReference type="EMBL" id="JAPWTK010001297">
    <property type="protein sequence ID" value="KAJ8933107.1"/>
    <property type="molecule type" value="Genomic_DNA"/>
</dbReference>
<proteinExistence type="predicted"/>
<protein>
    <submittedName>
        <fullName evidence="3">Uncharacterized protein</fullName>
    </submittedName>
</protein>
<name>A0AAV8X394_9CUCU</name>
<feature type="compositionally biased region" description="Pro residues" evidence="2">
    <location>
        <begin position="280"/>
        <end position="292"/>
    </location>
</feature>
<reference evidence="3" key="1">
    <citation type="journal article" date="2023" name="Insect Mol. Biol.">
        <title>Genome sequencing provides insights into the evolution of gene families encoding plant cell wall-degrading enzymes in longhorned beetles.</title>
        <authorList>
            <person name="Shin N.R."/>
            <person name="Okamura Y."/>
            <person name="Kirsch R."/>
            <person name="Pauchet Y."/>
        </authorList>
    </citation>
    <scope>NUCLEOTIDE SEQUENCE</scope>
    <source>
        <strain evidence="3">AMC_N1</strain>
    </source>
</reference>
<feature type="coiled-coil region" evidence="1">
    <location>
        <begin position="23"/>
        <end position="50"/>
    </location>
</feature>
<organism evidence="3 4">
    <name type="scientific">Aromia moschata</name>
    <dbReference type="NCBI Taxonomy" id="1265417"/>
    <lineage>
        <taxon>Eukaryota</taxon>
        <taxon>Metazoa</taxon>
        <taxon>Ecdysozoa</taxon>
        <taxon>Arthropoda</taxon>
        <taxon>Hexapoda</taxon>
        <taxon>Insecta</taxon>
        <taxon>Pterygota</taxon>
        <taxon>Neoptera</taxon>
        <taxon>Endopterygota</taxon>
        <taxon>Coleoptera</taxon>
        <taxon>Polyphaga</taxon>
        <taxon>Cucujiformia</taxon>
        <taxon>Chrysomeloidea</taxon>
        <taxon>Cerambycidae</taxon>
        <taxon>Cerambycinae</taxon>
        <taxon>Callichromatini</taxon>
        <taxon>Aromia</taxon>
    </lineage>
</organism>
<feature type="compositionally biased region" description="Low complexity" evidence="2">
    <location>
        <begin position="378"/>
        <end position="401"/>
    </location>
</feature>
<accession>A0AAV8X394</accession>
<dbReference type="PANTHER" id="PTHR32046:SF11">
    <property type="entry name" value="IMMUNE-ASSOCIATED NUCLEOTIDE-BINDING PROTEIN 10-LIKE"/>
    <property type="match status" value="1"/>
</dbReference>
<keyword evidence="1" id="KW-0175">Coiled coil</keyword>
<feature type="region of interest" description="Disordered" evidence="2">
    <location>
        <begin position="174"/>
        <end position="405"/>
    </location>
</feature>
<evidence type="ECO:0000313" key="3">
    <source>
        <dbReference type="EMBL" id="KAJ8933107.1"/>
    </source>
</evidence>
<feature type="compositionally biased region" description="Polar residues" evidence="2">
    <location>
        <begin position="330"/>
        <end position="348"/>
    </location>
</feature>
<dbReference type="PANTHER" id="PTHR32046">
    <property type="entry name" value="G DOMAIN-CONTAINING PROTEIN"/>
    <property type="match status" value="1"/>
</dbReference>
<evidence type="ECO:0000313" key="4">
    <source>
        <dbReference type="Proteomes" id="UP001162162"/>
    </source>
</evidence>
<gene>
    <name evidence="3" type="ORF">NQ318_016880</name>
</gene>
<sequence length="463" mass="53411">MHIYYMTKTKEDQIVDDKVQKNINDKERVLQNAKKLISNISQRKSELEREHDIIVKCCARFAHFLQNNAITPFSDFYKEYIGYLITRERSLGVMANMATVQQLQKLLNEYEEAKISFDEALKLQKKLGESDDSIQDLYKLKHNGKKIKELYECQKKSRSKEHEYSEYIHKVVSTKSSDSKGAKKKDKENKNKSEKKHKEDKDKNKSEKKNKEDKSDKKKKDGDNQDTKKKPKPQRNVRYENQQPNQASRRPRTPPPPYAAPSQFHHPPYGAASYHQLPTPLMPPHVPGPHTPPAHDSYVPPYKANYGPKDYRKPKSSIKPADPGGRPSQRAISQLNKKPNTGPSTNYYGDSYAQDSHPPPHGQYPPPHQGYQPPPNQYPGSPGPYQHEPYPPQHQAYPPHQENYHPQRGAYQLYRGAYQPHRGAYNPSRDRNVRPPHYGYPLLKAPTIMRPEIVLNNTAALKT</sequence>
<dbReference type="AlphaFoldDB" id="A0AAV8X394"/>
<dbReference type="Proteomes" id="UP001162162">
    <property type="component" value="Unassembled WGS sequence"/>
</dbReference>
<feature type="compositionally biased region" description="Pro residues" evidence="2">
    <location>
        <begin position="357"/>
        <end position="377"/>
    </location>
</feature>
<comment type="caution">
    <text evidence="3">The sequence shown here is derived from an EMBL/GenBank/DDBJ whole genome shotgun (WGS) entry which is preliminary data.</text>
</comment>
<feature type="coiled-coil region" evidence="1">
    <location>
        <begin position="96"/>
        <end position="123"/>
    </location>
</feature>